<dbReference type="PANTHER" id="PTHR43157">
    <property type="entry name" value="PHOSPHATIDYLINOSITOL-GLYCAN BIOSYNTHESIS CLASS F PROTEIN-RELATED"/>
    <property type="match status" value="1"/>
</dbReference>
<keyword evidence="3" id="KW-1185">Reference proteome</keyword>
<dbReference type="EMBL" id="JAVREM010000014">
    <property type="protein sequence ID" value="MDT0319493.1"/>
    <property type="molecule type" value="Genomic_DNA"/>
</dbReference>
<name>A0ABU2LPI0_9ACTN</name>
<dbReference type="SUPFAM" id="SSF51735">
    <property type="entry name" value="NAD(P)-binding Rossmann-fold domains"/>
    <property type="match status" value="1"/>
</dbReference>
<dbReference type="Gene3D" id="3.40.50.720">
    <property type="entry name" value="NAD(P)-binding Rossmann-like Domain"/>
    <property type="match status" value="1"/>
</dbReference>
<comment type="caution">
    <text evidence="2">The sequence shown here is derived from an EMBL/GenBank/DDBJ whole genome shotgun (WGS) entry which is preliminary data.</text>
</comment>
<dbReference type="PANTHER" id="PTHR43157:SF31">
    <property type="entry name" value="PHOSPHATIDYLINOSITOL-GLYCAN BIOSYNTHESIS CLASS F PROTEIN"/>
    <property type="match status" value="1"/>
</dbReference>
<gene>
    <name evidence="2" type="ORF">RNC47_14215</name>
</gene>
<dbReference type="Proteomes" id="UP001183420">
    <property type="component" value="Unassembled WGS sequence"/>
</dbReference>
<evidence type="ECO:0000313" key="3">
    <source>
        <dbReference type="Proteomes" id="UP001183420"/>
    </source>
</evidence>
<sequence>MRGRTVLVTGGTGGIGRETARGLAALGARVVVVGRDAGRAAAAAREIGGEAFPADLTRLADLRRLVAEVSARRGGLDVLVNNFGVNPADRTLTEDGVETAFAANVLAPYVLTTGLLPALRAADGGARVVNLTGGLPDGPIDPTNLQGERRYRGWTFSHYNHTKTALMALSLALAERLAGSGVTVNVAYPGHAYTPGNRATPARAFPYVYRPLAPLIRLLGPVLLGDLAKAARSSVRLAGDPELGGVTGRYLNARGEWARWPASVLVEANREAVLALCERLAAGRGRRE</sequence>
<dbReference type="InterPro" id="IPR036291">
    <property type="entry name" value="NAD(P)-bd_dom_sf"/>
</dbReference>
<reference evidence="3" key="1">
    <citation type="submission" date="2023-07" db="EMBL/GenBank/DDBJ databases">
        <title>30 novel species of actinomycetes from the DSMZ collection.</title>
        <authorList>
            <person name="Nouioui I."/>
        </authorList>
    </citation>
    <scope>NUCLEOTIDE SEQUENCE [LARGE SCALE GENOMIC DNA]</scope>
    <source>
        <strain evidence="3">DSM 44918</strain>
    </source>
</reference>
<dbReference type="InterPro" id="IPR002347">
    <property type="entry name" value="SDR_fam"/>
</dbReference>
<keyword evidence="1" id="KW-0560">Oxidoreductase</keyword>
<accession>A0ABU2LPI0</accession>
<protein>
    <submittedName>
        <fullName evidence="2">SDR family NAD(P)-dependent oxidoreductase</fullName>
    </submittedName>
</protein>
<organism evidence="2 3">
    <name type="scientific">Streptomyces millisiae</name>
    <dbReference type="NCBI Taxonomy" id="3075542"/>
    <lineage>
        <taxon>Bacteria</taxon>
        <taxon>Bacillati</taxon>
        <taxon>Actinomycetota</taxon>
        <taxon>Actinomycetes</taxon>
        <taxon>Kitasatosporales</taxon>
        <taxon>Streptomycetaceae</taxon>
        <taxon>Streptomyces</taxon>
    </lineage>
</organism>
<proteinExistence type="predicted"/>
<dbReference type="PRINTS" id="PR00081">
    <property type="entry name" value="GDHRDH"/>
</dbReference>
<evidence type="ECO:0000256" key="1">
    <source>
        <dbReference type="ARBA" id="ARBA00023002"/>
    </source>
</evidence>
<dbReference type="Pfam" id="PF00106">
    <property type="entry name" value="adh_short"/>
    <property type="match status" value="1"/>
</dbReference>
<evidence type="ECO:0000313" key="2">
    <source>
        <dbReference type="EMBL" id="MDT0319493.1"/>
    </source>
</evidence>